<evidence type="ECO:0000256" key="3">
    <source>
        <dbReference type="ARBA" id="ARBA00038695"/>
    </source>
</evidence>
<dbReference type="GO" id="GO:0022627">
    <property type="term" value="C:cytosolic small ribosomal subunit"/>
    <property type="evidence" value="ECO:0007669"/>
    <property type="project" value="TreeGrafter"/>
</dbReference>
<keyword evidence="1" id="KW-0810">Translation regulation</keyword>
<protein>
    <recommendedName>
        <fullName evidence="4">Ribosome hibernation promoting factor</fullName>
    </recommendedName>
    <alternativeName>
        <fullName evidence="5">Hibernation factor HPF</fullName>
    </alternativeName>
</protein>
<dbReference type="GO" id="GO:0045900">
    <property type="term" value="P:negative regulation of translational elongation"/>
    <property type="evidence" value="ECO:0007669"/>
    <property type="project" value="TreeGrafter"/>
</dbReference>
<dbReference type="AlphaFoldDB" id="A0A344J931"/>
<reference evidence="7" key="1">
    <citation type="submission" date="2018-05" db="EMBL/GenBank/DDBJ databases">
        <title>Luteimonas pekinense sp. nov., isolated from human Meibomian gland secretions, Beijing, China.</title>
        <authorList>
            <person name="Wen T."/>
            <person name="Bai H."/>
            <person name="Lv H."/>
        </authorList>
    </citation>
    <scope>NUCLEOTIDE SEQUENCE [LARGE SCALE GENOMIC DNA]</scope>
    <source>
        <strain evidence="7">83-4</strain>
    </source>
</reference>
<dbReference type="GO" id="GO:0043024">
    <property type="term" value="F:ribosomal small subunit binding"/>
    <property type="evidence" value="ECO:0007669"/>
    <property type="project" value="TreeGrafter"/>
</dbReference>
<evidence type="ECO:0000313" key="6">
    <source>
        <dbReference type="EMBL" id="AXA85541.1"/>
    </source>
</evidence>
<evidence type="ECO:0000256" key="4">
    <source>
        <dbReference type="ARBA" id="ARBA00041148"/>
    </source>
</evidence>
<evidence type="ECO:0000256" key="1">
    <source>
        <dbReference type="ARBA" id="ARBA00022845"/>
    </source>
</evidence>
<dbReference type="InterPro" id="IPR050574">
    <property type="entry name" value="HPF/YfiA_ribosome-assoc"/>
</dbReference>
<comment type="similarity">
    <text evidence="2">Belongs to the HPF/YfiA ribosome-associated protein family. Short HPF subfamily.</text>
</comment>
<accession>A0A344J931</accession>
<dbReference type="SUPFAM" id="SSF69754">
    <property type="entry name" value="Ribosome binding protein Y (YfiA homologue)"/>
    <property type="match status" value="1"/>
</dbReference>
<dbReference type="RefSeq" id="WP_112927742.1">
    <property type="nucleotide sequence ID" value="NZ_CP029556.1"/>
</dbReference>
<name>A0A344J931_9GAMM</name>
<sequence length="108" mass="12263">MQIVVHGQHIEVTEALRAYCEEKATRLGRHFDQPLDVRMQLSLDKPQHRAEGHIKVAGGEYHADVSAETMYAAIDLLVDKLDRLLVKHKEKMVDHHRGSNPVRDGTFG</sequence>
<dbReference type="Proteomes" id="UP000251842">
    <property type="component" value="Chromosome"/>
</dbReference>
<dbReference type="NCBIfam" id="TIGR00741">
    <property type="entry name" value="yfiA"/>
    <property type="match status" value="1"/>
</dbReference>
<dbReference type="PANTHER" id="PTHR33231">
    <property type="entry name" value="30S RIBOSOMAL PROTEIN"/>
    <property type="match status" value="1"/>
</dbReference>
<dbReference type="Gene3D" id="3.30.160.100">
    <property type="entry name" value="Ribosome hibernation promotion factor-like"/>
    <property type="match status" value="1"/>
</dbReference>
<evidence type="ECO:0000256" key="2">
    <source>
        <dbReference type="ARBA" id="ARBA00038434"/>
    </source>
</evidence>
<keyword evidence="7" id="KW-1185">Reference proteome</keyword>
<dbReference type="CDD" id="cd00552">
    <property type="entry name" value="RaiA"/>
    <property type="match status" value="1"/>
</dbReference>
<evidence type="ECO:0000313" key="7">
    <source>
        <dbReference type="Proteomes" id="UP000251842"/>
    </source>
</evidence>
<dbReference type="FunFam" id="3.30.160.100:FF:000001">
    <property type="entry name" value="Ribosome hibernation promoting factor"/>
    <property type="match status" value="1"/>
</dbReference>
<dbReference type="OrthoDB" id="9795980at2"/>
<gene>
    <name evidence="6" type="primary">raiA</name>
    <name evidence="6" type="ORF">DCD74_07765</name>
</gene>
<organism evidence="6 7">
    <name type="scientific">Solilutibacter oculi</name>
    <dbReference type="NCBI Taxonomy" id="2698682"/>
    <lineage>
        <taxon>Bacteria</taxon>
        <taxon>Pseudomonadati</taxon>
        <taxon>Pseudomonadota</taxon>
        <taxon>Gammaproteobacteria</taxon>
        <taxon>Lysobacterales</taxon>
        <taxon>Lysobacteraceae</taxon>
        <taxon>Solilutibacter</taxon>
    </lineage>
</organism>
<comment type="subunit">
    <text evidence="3">Associates exclusively with 100S ribosomes, which are dimers of 70S ribosomes.</text>
</comment>
<dbReference type="InterPro" id="IPR036567">
    <property type="entry name" value="RHF-like"/>
</dbReference>
<proteinExistence type="inferred from homology"/>
<dbReference type="Pfam" id="PF02482">
    <property type="entry name" value="Ribosomal_S30AE"/>
    <property type="match status" value="1"/>
</dbReference>
<dbReference type="InterPro" id="IPR003489">
    <property type="entry name" value="RHF/RaiA"/>
</dbReference>
<dbReference type="KEGG" id="lue:DCD74_07765"/>
<dbReference type="EMBL" id="CP029556">
    <property type="protein sequence ID" value="AXA85541.1"/>
    <property type="molecule type" value="Genomic_DNA"/>
</dbReference>
<evidence type="ECO:0000256" key="5">
    <source>
        <dbReference type="ARBA" id="ARBA00041319"/>
    </source>
</evidence>
<dbReference type="PANTHER" id="PTHR33231:SF1">
    <property type="entry name" value="30S RIBOSOMAL PROTEIN"/>
    <property type="match status" value="1"/>
</dbReference>